<feature type="domain" description="Protein-glutamine gamma-glutamyltransferase-like C-terminal" evidence="3">
    <location>
        <begin position="378"/>
        <end position="445"/>
    </location>
</feature>
<reference evidence="4 5" key="1">
    <citation type="submission" date="2020-08" db="EMBL/GenBank/DDBJ databases">
        <title>Genomic Encyclopedia of Type Strains, Phase IV (KMG-IV): sequencing the most valuable type-strain genomes for metagenomic binning, comparative biology and taxonomic classification.</title>
        <authorList>
            <person name="Goeker M."/>
        </authorList>
    </citation>
    <scope>NUCLEOTIDE SEQUENCE [LARGE SCALE GENOMIC DNA]</scope>
    <source>
        <strain evidence="4 5">DSM 21458</strain>
    </source>
</reference>
<feature type="transmembrane region" description="Helical" evidence="2">
    <location>
        <begin position="225"/>
        <end position="249"/>
    </location>
</feature>
<evidence type="ECO:0000313" key="4">
    <source>
        <dbReference type="EMBL" id="MBB6099994.1"/>
    </source>
</evidence>
<dbReference type="EMBL" id="JACHHG010000018">
    <property type="protein sequence ID" value="MBB6099994.1"/>
    <property type="molecule type" value="Genomic_DNA"/>
</dbReference>
<feature type="transmembrane region" description="Helical" evidence="2">
    <location>
        <begin position="54"/>
        <end position="84"/>
    </location>
</feature>
<dbReference type="RefSeq" id="WP_183988732.1">
    <property type="nucleotide sequence ID" value="NZ_JACHHG010000018.1"/>
</dbReference>
<feature type="transmembrane region" description="Helical" evidence="2">
    <location>
        <begin position="320"/>
        <end position="344"/>
    </location>
</feature>
<dbReference type="AlphaFoldDB" id="A0A841I4N1"/>
<keyword evidence="2" id="KW-1133">Transmembrane helix</keyword>
<evidence type="ECO:0000259" key="3">
    <source>
        <dbReference type="Pfam" id="PF13559"/>
    </source>
</evidence>
<evidence type="ECO:0000313" key="5">
    <source>
        <dbReference type="Proteomes" id="UP000569951"/>
    </source>
</evidence>
<evidence type="ECO:0000256" key="2">
    <source>
        <dbReference type="SAM" id="Phobius"/>
    </source>
</evidence>
<dbReference type="InterPro" id="IPR025403">
    <property type="entry name" value="TgpA-like_C"/>
</dbReference>
<name>A0A841I4N1_9DEIO</name>
<evidence type="ECO:0000256" key="1">
    <source>
        <dbReference type="SAM" id="MobiDB-lite"/>
    </source>
</evidence>
<proteinExistence type="predicted"/>
<feature type="compositionally biased region" description="Low complexity" evidence="1">
    <location>
        <begin position="179"/>
        <end position="193"/>
    </location>
</feature>
<feature type="transmembrane region" description="Helical" evidence="2">
    <location>
        <begin position="261"/>
        <end position="281"/>
    </location>
</feature>
<accession>A0A841I4N1</accession>
<keyword evidence="2" id="KW-0812">Transmembrane</keyword>
<dbReference type="Pfam" id="PF13559">
    <property type="entry name" value="DUF4129"/>
    <property type="match status" value="1"/>
</dbReference>
<protein>
    <submittedName>
        <fullName evidence="4">Multisubunit Na+/H+ antiporter MnhG subunit</fullName>
    </submittedName>
</protein>
<keyword evidence="5" id="KW-1185">Reference proteome</keyword>
<dbReference type="Proteomes" id="UP000569951">
    <property type="component" value="Unassembled WGS sequence"/>
</dbReference>
<comment type="caution">
    <text evidence="4">The sequence shown here is derived from an EMBL/GenBank/DDBJ whole genome shotgun (WGS) entry which is preliminary data.</text>
</comment>
<feature type="transmembrane region" description="Helical" evidence="2">
    <location>
        <begin position="149"/>
        <end position="166"/>
    </location>
</feature>
<feature type="region of interest" description="Disordered" evidence="1">
    <location>
        <begin position="173"/>
        <end position="213"/>
    </location>
</feature>
<gene>
    <name evidence="4" type="ORF">HNR42_003455</name>
</gene>
<sequence length="452" mass="46728">MTPPPRGRLTLPEAALCVLIPLAWWGSAESLPGWWPAGLAAALLLGRRLSEGSWSLPVLLAAAVGLTRLPDLLGVAVTFFPAAILGVAAHLAADRILSGHALGLLVVAAVWLLFPSAGGLAALLGTGLVLGASRPVLRGPSLHVARPALALLLGAALLLALFSAPLRRPALPMPGGGPAAQQAADPAPASTDPGARRPANDRAPPVRRTVTTAPDDLLPPWLGHLLGQSLMLSLMLATLALLALMLQLRRGGPRSPLQPETLLPVAALLLSVLMLLLYAGLSTPSGGAGAGGGASPETGLALEEGGTRTLPPLVRSISRALLLVGWLGSVITLVALAALVVYLLRRPAGGTDAARAVPERGPADAEKREVDPSAVRALYRSFLEVMRARGLERHPSDAPGDFARRAAERFPELAGAVNAITRAYLPVRYGGRPDLETFDQARAALAHIQETA</sequence>
<organism evidence="4 5">
    <name type="scientific">Deinobacterium chartae</name>
    <dbReference type="NCBI Taxonomy" id="521158"/>
    <lineage>
        <taxon>Bacteria</taxon>
        <taxon>Thermotogati</taxon>
        <taxon>Deinococcota</taxon>
        <taxon>Deinococci</taxon>
        <taxon>Deinococcales</taxon>
        <taxon>Deinococcaceae</taxon>
        <taxon>Deinobacterium</taxon>
    </lineage>
</organism>
<keyword evidence="2" id="KW-0472">Membrane</keyword>